<dbReference type="AlphaFoldDB" id="A0A150S813"/>
<dbReference type="Pfam" id="PF14332">
    <property type="entry name" value="DUF4388"/>
    <property type="match status" value="1"/>
</dbReference>
<dbReference type="CDD" id="cd00060">
    <property type="entry name" value="FHA"/>
    <property type="match status" value="1"/>
</dbReference>
<evidence type="ECO:0000259" key="2">
    <source>
        <dbReference type="PROSITE" id="PS50006"/>
    </source>
</evidence>
<dbReference type="PANTHER" id="PTHR36304:SF4">
    <property type="entry name" value="DUF4388 DOMAIN-CONTAINING PROTEIN"/>
    <property type="match status" value="1"/>
</dbReference>
<dbReference type="Gene3D" id="2.60.200.20">
    <property type="match status" value="1"/>
</dbReference>
<dbReference type="SUPFAM" id="SSF49879">
    <property type="entry name" value="SMAD/FHA domain"/>
    <property type="match status" value="1"/>
</dbReference>
<dbReference type="Proteomes" id="UP000075635">
    <property type="component" value="Unassembled WGS sequence"/>
</dbReference>
<organism evidence="3 4">
    <name type="scientific">Sorangium cellulosum</name>
    <name type="common">Polyangium cellulosum</name>
    <dbReference type="NCBI Taxonomy" id="56"/>
    <lineage>
        <taxon>Bacteria</taxon>
        <taxon>Pseudomonadati</taxon>
        <taxon>Myxococcota</taxon>
        <taxon>Polyangia</taxon>
        <taxon>Polyangiales</taxon>
        <taxon>Polyangiaceae</taxon>
        <taxon>Sorangium</taxon>
    </lineage>
</organism>
<dbReference type="InterPro" id="IPR025497">
    <property type="entry name" value="PatA-like_N"/>
</dbReference>
<proteinExistence type="predicted"/>
<accession>A0A150S813</accession>
<evidence type="ECO:0000256" key="1">
    <source>
        <dbReference type="SAM" id="MobiDB-lite"/>
    </source>
</evidence>
<gene>
    <name evidence="3" type="ORF">BE17_22695</name>
</gene>
<feature type="region of interest" description="Disordered" evidence="1">
    <location>
        <begin position="114"/>
        <end position="142"/>
    </location>
</feature>
<feature type="domain" description="FHA" evidence="2">
    <location>
        <begin position="43"/>
        <end position="92"/>
    </location>
</feature>
<comment type="caution">
    <text evidence="3">The sequence shown here is derived from an EMBL/GenBank/DDBJ whole genome shotgun (WGS) entry which is preliminary data.</text>
</comment>
<dbReference type="InterPro" id="IPR008984">
    <property type="entry name" value="SMAD_FHA_dom_sf"/>
</dbReference>
<evidence type="ECO:0000313" key="3">
    <source>
        <dbReference type="EMBL" id="KYF88551.1"/>
    </source>
</evidence>
<sequence>MKHAAPAMDRRDVKVSGTAQLALRFISGKYQGNEFSLAGREEIIVGRSMELDMVLVEDMVSRRHARITCTDQKLWIEDLRSTNGTFVNGEKIEKKTLKEGDRVLIGTSILKVVPTDPGAPPAPPRMDEESTRRGPSRSMSGSIDEIPLPDLLQLFGTSKKSGVIVVRSEVGVGKIHMRKGTVTFASINDLADVPPLKSVYRMLRWSGGTFDLEPLDERIRTGEINVEVQELLVEGLRQIDELNNMLRQLPELSARLVIPRPLMPLLRDLPLVDLDVFQMAYNHGHLVMVLNKSPATDLETARSVLKLLDAGYLRVDRGGAERRGAVGRREAP</sequence>
<evidence type="ECO:0000313" key="4">
    <source>
        <dbReference type="Proteomes" id="UP000075635"/>
    </source>
</evidence>
<dbReference type="EMBL" id="JEMB01001331">
    <property type="protein sequence ID" value="KYF88551.1"/>
    <property type="molecule type" value="Genomic_DNA"/>
</dbReference>
<dbReference type="Pfam" id="PF00498">
    <property type="entry name" value="FHA"/>
    <property type="match status" value="1"/>
</dbReference>
<dbReference type="SMART" id="SM00240">
    <property type="entry name" value="FHA"/>
    <property type="match status" value="1"/>
</dbReference>
<dbReference type="PROSITE" id="PS50006">
    <property type="entry name" value="FHA_DOMAIN"/>
    <property type="match status" value="1"/>
</dbReference>
<reference evidence="3 4" key="1">
    <citation type="submission" date="2014-02" db="EMBL/GenBank/DDBJ databases">
        <title>The small core and large imbalanced accessory genome model reveals a collaborative survival strategy of Sorangium cellulosum strains in nature.</title>
        <authorList>
            <person name="Han K."/>
            <person name="Peng R."/>
            <person name="Blom J."/>
            <person name="Li Y.-Z."/>
        </authorList>
    </citation>
    <scope>NUCLEOTIDE SEQUENCE [LARGE SCALE GENOMIC DNA]</scope>
    <source>
        <strain evidence="3 4">So0011-07</strain>
    </source>
</reference>
<name>A0A150S813_SORCE</name>
<dbReference type="InterPro" id="IPR000253">
    <property type="entry name" value="FHA_dom"/>
</dbReference>
<dbReference type="PANTHER" id="PTHR36304">
    <property type="entry name" value="DOMAIN GTPASE-ACTIVATING PROTEIN, PUTATIVE-RELATED-RELATED"/>
    <property type="match status" value="1"/>
</dbReference>
<protein>
    <recommendedName>
        <fullName evidence="2">FHA domain-containing protein</fullName>
    </recommendedName>
</protein>